<name>A0A6J7K5B7_9ZZZZ</name>
<dbReference type="EMBL" id="CAFBMK010000341">
    <property type="protein sequence ID" value="CAB4950926.1"/>
    <property type="molecule type" value="Genomic_DNA"/>
</dbReference>
<evidence type="ECO:0000313" key="2">
    <source>
        <dbReference type="EMBL" id="CAB4950926.1"/>
    </source>
</evidence>
<feature type="transmembrane region" description="Helical" evidence="1">
    <location>
        <begin position="23"/>
        <end position="42"/>
    </location>
</feature>
<accession>A0A6J7K5B7</accession>
<keyword evidence="1" id="KW-0472">Membrane</keyword>
<keyword evidence="1" id="KW-1133">Transmembrane helix</keyword>
<keyword evidence="1" id="KW-0812">Transmembrane</keyword>
<sequence>MALPTAPVAAGSMLGSYVIASRVGSRSGALIAMVGALGWCGATWHRDRGAPTASVLTGVYLAGFGASHPLARRIGAWPAVLGATALTGAASYAAADRRPART</sequence>
<proteinExistence type="predicted"/>
<feature type="transmembrane region" description="Helical" evidence="1">
    <location>
        <begin position="74"/>
        <end position="95"/>
    </location>
</feature>
<reference evidence="2" key="1">
    <citation type="submission" date="2020-05" db="EMBL/GenBank/DDBJ databases">
        <authorList>
            <person name="Chiriac C."/>
            <person name="Salcher M."/>
            <person name="Ghai R."/>
            <person name="Kavagutti S V."/>
        </authorList>
    </citation>
    <scope>NUCLEOTIDE SEQUENCE</scope>
</reference>
<dbReference type="AlphaFoldDB" id="A0A6J7K5B7"/>
<organism evidence="2">
    <name type="scientific">freshwater metagenome</name>
    <dbReference type="NCBI Taxonomy" id="449393"/>
    <lineage>
        <taxon>unclassified sequences</taxon>
        <taxon>metagenomes</taxon>
        <taxon>ecological metagenomes</taxon>
    </lineage>
</organism>
<evidence type="ECO:0000256" key="1">
    <source>
        <dbReference type="SAM" id="Phobius"/>
    </source>
</evidence>
<protein>
    <submittedName>
        <fullName evidence="2">Unannotated protein</fullName>
    </submittedName>
</protein>
<gene>
    <name evidence="2" type="ORF">UFOPK3564_03480</name>
</gene>